<organism evidence="2 3">
    <name type="scientific">Vibrio tapetis subsp. tapetis</name>
    <dbReference type="NCBI Taxonomy" id="1671868"/>
    <lineage>
        <taxon>Bacteria</taxon>
        <taxon>Pseudomonadati</taxon>
        <taxon>Pseudomonadota</taxon>
        <taxon>Gammaproteobacteria</taxon>
        <taxon>Vibrionales</taxon>
        <taxon>Vibrionaceae</taxon>
        <taxon>Vibrio</taxon>
    </lineage>
</organism>
<evidence type="ECO:0000256" key="1">
    <source>
        <dbReference type="SAM" id="MobiDB-lite"/>
    </source>
</evidence>
<sequence>MSLIFFRTSKKKRMGWATSKNTNLKIKINFGPTPPDPREQKNTKSLS</sequence>
<name>A0A2N8ZHS1_9VIBR</name>
<gene>
    <name evidence="2" type="ORF">VTAP4600_A3517</name>
</gene>
<reference evidence="2 3" key="1">
    <citation type="submission" date="2017-10" db="EMBL/GenBank/DDBJ databases">
        <authorList>
            <person name="Banno H."/>
            <person name="Chua N.-H."/>
        </authorList>
    </citation>
    <scope>NUCLEOTIDE SEQUENCE [LARGE SCALE GENOMIC DNA]</scope>
    <source>
        <strain evidence="2">Vibrio tapetis CECT4600</strain>
    </source>
</reference>
<feature type="compositionally biased region" description="Basic and acidic residues" evidence="1">
    <location>
        <begin position="36"/>
        <end position="47"/>
    </location>
</feature>
<dbReference type="AlphaFoldDB" id="A0A2N8ZHS1"/>
<keyword evidence="3" id="KW-1185">Reference proteome</keyword>
<evidence type="ECO:0000313" key="2">
    <source>
        <dbReference type="EMBL" id="SON51464.1"/>
    </source>
</evidence>
<dbReference type="Proteomes" id="UP000235828">
    <property type="component" value="Chromosome A"/>
</dbReference>
<dbReference type="KEGG" id="vta:A3517"/>
<feature type="region of interest" description="Disordered" evidence="1">
    <location>
        <begin position="26"/>
        <end position="47"/>
    </location>
</feature>
<protein>
    <submittedName>
        <fullName evidence="2">Uncharacterized protein</fullName>
    </submittedName>
</protein>
<dbReference type="EMBL" id="LT960611">
    <property type="protein sequence ID" value="SON51464.1"/>
    <property type="molecule type" value="Genomic_DNA"/>
</dbReference>
<proteinExistence type="predicted"/>
<accession>A0A2N8ZHS1</accession>
<evidence type="ECO:0000313" key="3">
    <source>
        <dbReference type="Proteomes" id="UP000235828"/>
    </source>
</evidence>